<proteinExistence type="predicted"/>
<feature type="region of interest" description="Disordered" evidence="1">
    <location>
        <begin position="1"/>
        <end position="31"/>
    </location>
</feature>
<evidence type="ECO:0000256" key="1">
    <source>
        <dbReference type="SAM" id="MobiDB-lite"/>
    </source>
</evidence>
<organism evidence="2 3">
    <name type="scientific">Mesocestoides corti</name>
    <name type="common">Flatworm</name>
    <dbReference type="NCBI Taxonomy" id="53468"/>
    <lineage>
        <taxon>Eukaryota</taxon>
        <taxon>Metazoa</taxon>
        <taxon>Spiralia</taxon>
        <taxon>Lophotrochozoa</taxon>
        <taxon>Platyhelminthes</taxon>
        <taxon>Cestoda</taxon>
        <taxon>Eucestoda</taxon>
        <taxon>Cyclophyllidea</taxon>
        <taxon>Mesocestoididae</taxon>
        <taxon>Mesocestoides</taxon>
    </lineage>
</organism>
<gene>
    <name evidence="2" type="ORF">MCOS_LOCUS2008</name>
</gene>
<protein>
    <submittedName>
        <fullName evidence="2">Uncharacterized protein</fullName>
    </submittedName>
</protein>
<dbReference type="AlphaFoldDB" id="A0A0R3U5K4"/>
<dbReference type="Proteomes" id="UP000267029">
    <property type="component" value="Unassembled WGS sequence"/>
</dbReference>
<dbReference type="EMBL" id="UXSR01000298">
    <property type="protein sequence ID" value="VDD76005.1"/>
    <property type="molecule type" value="Genomic_DNA"/>
</dbReference>
<evidence type="ECO:0000313" key="2">
    <source>
        <dbReference type="EMBL" id="VDD76005.1"/>
    </source>
</evidence>
<reference evidence="2 3" key="1">
    <citation type="submission" date="2018-10" db="EMBL/GenBank/DDBJ databases">
        <authorList>
            <consortium name="Pathogen Informatics"/>
        </authorList>
    </citation>
    <scope>NUCLEOTIDE SEQUENCE [LARGE SCALE GENOMIC DNA]</scope>
</reference>
<sequence length="199" mass="21677">MARTHTPLLAISNPSLAPPPPQGTPTDGGGNSWVVPRLLQTHFRGGCYASVCFCHVPVRASARGSPTYPSLPPTCRRISRRGWGLPANHTGIYTHNSSPWKGVMYTSTLLFPEPDVPAPEFATCFMINFAKLPAALTEACLVFRKKEWEEVMAKEILPASVVTTSQSTAFSSSSSLSRYPLYCCPYACLINLPTKFNAI</sequence>
<keyword evidence="3" id="KW-1185">Reference proteome</keyword>
<evidence type="ECO:0000313" key="3">
    <source>
        <dbReference type="Proteomes" id="UP000267029"/>
    </source>
</evidence>
<name>A0A0R3U5K4_MESCO</name>
<accession>A0A0R3U5K4</accession>